<dbReference type="OrthoDB" id="3928331at2759"/>
<proteinExistence type="predicted"/>
<dbReference type="AlphaFoldDB" id="A0A9P4NSC4"/>
<dbReference type="EMBL" id="MU007036">
    <property type="protein sequence ID" value="KAF2430757.1"/>
    <property type="molecule type" value="Genomic_DNA"/>
</dbReference>
<sequence>MSLFASSLRSATRSTSIRTFTTSTRLSNMTRDTSSSASLTNTIRGVAQRAQIEAADDSFKAGVVYTLLGISALGAGYLIVVPKDGKTMLQKDLL</sequence>
<protein>
    <submittedName>
        <fullName evidence="2">Uncharacterized protein</fullName>
    </submittedName>
</protein>
<keyword evidence="3" id="KW-1185">Reference proteome</keyword>
<dbReference type="Proteomes" id="UP000800235">
    <property type="component" value="Unassembled WGS sequence"/>
</dbReference>
<evidence type="ECO:0000313" key="3">
    <source>
        <dbReference type="Proteomes" id="UP000800235"/>
    </source>
</evidence>
<evidence type="ECO:0000313" key="2">
    <source>
        <dbReference type="EMBL" id="KAF2430757.1"/>
    </source>
</evidence>
<reference evidence="2" key="1">
    <citation type="journal article" date="2020" name="Stud. Mycol.">
        <title>101 Dothideomycetes genomes: a test case for predicting lifestyles and emergence of pathogens.</title>
        <authorList>
            <person name="Haridas S."/>
            <person name="Albert R."/>
            <person name="Binder M."/>
            <person name="Bloem J."/>
            <person name="Labutti K."/>
            <person name="Salamov A."/>
            <person name="Andreopoulos B."/>
            <person name="Baker S."/>
            <person name="Barry K."/>
            <person name="Bills G."/>
            <person name="Bluhm B."/>
            <person name="Cannon C."/>
            <person name="Castanera R."/>
            <person name="Culley D."/>
            <person name="Daum C."/>
            <person name="Ezra D."/>
            <person name="Gonzalez J."/>
            <person name="Henrissat B."/>
            <person name="Kuo A."/>
            <person name="Liang C."/>
            <person name="Lipzen A."/>
            <person name="Lutzoni F."/>
            <person name="Magnuson J."/>
            <person name="Mondo S."/>
            <person name="Nolan M."/>
            <person name="Ohm R."/>
            <person name="Pangilinan J."/>
            <person name="Park H.-J."/>
            <person name="Ramirez L."/>
            <person name="Alfaro M."/>
            <person name="Sun H."/>
            <person name="Tritt A."/>
            <person name="Yoshinaga Y."/>
            <person name="Zwiers L.-H."/>
            <person name="Turgeon B."/>
            <person name="Goodwin S."/>
            <person name="Spatafora J."/>
            <person name="Crous P."/>
            <person name="Grigoriev I."/>
        </authorList>
    </citation>
    <scope>NUCLEOTIDE SEQUENCE</scope>
    <source>
        <strain evidence="2">CBS 130266</strain>
    </source>
</reference>
<name>A0A9P4NSC4_9PEZI</name>
<organism evidence="2 3">
    <name type="scientific">Tothia fuscella</name>
    <dbReference type="NCBI Taxonomy" id="1048955"/>
    <lineage>
        <taxon>Eukaryota</taxon>
        <taxon>Fungi</taxon>
        <taxon>Dikarya</taxon>
        <taxon>Ascomycota</taxon>
        <taxon>Pezizomycotina</taxon>
        <taxon>Dothideomycetes</taxon>
        <taxon>Pleosporomycetidae</taxon>
        <taxon>Venturiales</taxon>
        <taxon>Cylindrosympodiaceae</taxon>
        <taxon>Tothia</taxon>
    </lineage>
</organism>
<keyword evidence="1" id="KW-0812">Transmembrane</keyword>
<feature type="transmembrane region" description="Helical" evidence="1">
    <location>
        <begin position="63"/>
        <end position="81"/>
    </location>
</feature>
<accession>A0A9P4NSC4</accession>
<keyword evidence="1" id="KW-0472">Membrane</keyword>
<gene>
    <name evidence="2" type="ORF">EJ08DRAFT_649335</name>
</gene>
<comment type="caution">
    <text evidence="2">The sequence shown here is derived from an EMBL/GenBank/DDBJ whole genome shotgun (WGS) entry which is preliminary data.</text>
</comment>
<evidence type="ECO:0000256" key="1">
    <source>
        <dbReference type="SAM" id="Phobius"/>
    </source>
</evidence>
<keyword evidence="1" id="KW-1133">Transmembrane helix</keyword>